<sequence length="106" mass="11305">MTERSRQDILHPVLGEADASACSHHRLANDSVLALEGDVGLDTVAVIGPAVARKDRAAVMEHDLAEDPAISQLLPGDVQGFANESRVDVSGSGHRRAFRGTRPRGR</sequence>
<proteinExistence type="predicted"/>
<evidence type="ECO:0000256" key="1">
    <source>
        <dbReference type="SAM" id="MobiDB-lite"/>
    </source>
</evidence>
<organism evidence="2">
    <name type="scientific">Microvirga ossetica</name>
    <dbReference type="NCBI Taxonomy" id="1882682"/>
    <lineage>
        <taxon>Bacteria</taxon>
        <taxon>Pseudomonadati</taxon>
        <taxon>Pseudomonadota</taxon>
        <taxon>Alphaproteobacteria</taxon>
        <taxon>Hyphomicrobiales</taxon>
        <taxon>Methylobacteriaceae</taxon>
        <taxon>Microvirga</taxon>
    </lineage>
</organism>
<gene>
    <name evidence="2" type="ORF">BB934_28990</name>
</gene>
<keyword evidence="2" id="KW-0614">Plasmid</keyword>
<name>A0A1B2EQW4_9HYPH</name>
<evidence type="ECO:0000313" key="2">
    <source>
        <dbReference type="EMBL" id="ANY82351.1"/>
    </source>
</evidence>
<protein>
    <submittedName>
        <fullName evidence="2">Uncharacterized protein</fullName>
    </submittedName>
</protein>
<dbReference type="AlphaFoldDB" id="A0A1B2EQW4"/>
<dbReference type="KEGG" id="moc:BB934_28990"/>
<accession>A0A1B2EQW4</accession>
<dbReference type="EMBL" id="CP016617">
    <property type="protein sequence ID" value="ANY82351.1"/>
    <property type="molecule type" value="Genomic_DNA"/>
</dbReference>
<reference evidence="2" key="1">
    <citation type="submission" date="2016-07" db="EMBL/GenBank/DDBJ databases">
        <title>Microvirga ossetica sp. nov. a new species of rhizobia isolated from root nodules of the legume species Vicia alpestris Steven originated from North Ossetia region in the Caucasus.</title>
        <authorList>
            <person name="Safronova V.I."/>
            <person name="Kuznetsova I.G."/>
            <person name="Sazanova A.L."/>
            <person name="Belimov A."/>
            <person name="Andronov E."/>
            <person name="Osledkin Y.S."/>
            <person name="Onishchuk O.P."/>
            <person name="Kurchak O.N."/>
            <person name="Shaposhnikov A.I."/>
            <person name="Willems A."/>
            <person name="Tikhonovich I.A."/>
        </authorList>
    </citation>
    <scope>NUCLEOTIDE SEQUENCE [LARGE SCALE GENOMIC DNA]</scope>
    <source>
        <strain evidence="2">V5/3M</strain>
        <plasmid evidence="2">unnamed1</plasmid>
    </source>
</reference>
<geneLocation type="plasmid" evidence="2">
    <name>unnamed1</name>
</geneLocation>
<feature type="compositionally biased region" description="Basic residues" evidence="1">
    <location>
        <begin position="93"/>
        <end position="106"/>
    </location>
</feature>
<feature type="region of interest" description="Disordered" evidence="1">
    <location>
        <begin position="84"/>
        <end position="106"/>
    </location>
</feature>